<name>A0A9P4K1M2_9PLEO</name>
<dbReference type="AlphaFoldDB" id="A0A9P4K1M2"/>
<keyword evidence="2" id="KW-1185">Reference proteome</keyword>
<proteinExistence type="predicted"/>
<comment type="caution">
    <text evidence="1">The sequence shown here is derived from an EMBL/GenBank/DDBJ whole genome shotgun (WGS) entry which is preliminary data.</text>
</comment>
<sequence>MWRGGKGGEVAAAIAVLDEAGARALGPMTPIARSCANLSTRYTRSGTMYSWHMGSVTTQRSNLLMIKNVMRILASLPSCIRYHRTISNHAGYQLIYPFF</sequence>
<evidence type="ECO:0000313" key="1">
    <source>
        <dbReference type="EMBL" id="KAF2261264.1"/>
    </source>
</evidence>
<protein>
    <submittedName>
        <fullName evidence="1">Uncharacterized protein</fullName>
    </submittedName>
</protein>
<accession>A0A9P4K1M2</accession>
<reference evidence="2" key="1">
    <citation type="journal article" date="2020" name="Stud. Mycol.">
        <title>101 Dothideomycetes genomes: A test case for predicting lifestyles and emergence of pathogens.</title>
        <authorList>
            <person name="Haridas S."/>
            <person name="Albert R."/>
            <person name="Binder M."/>
            <person name="Bloem J."/>
            <person name="LaButti K."/>
            <person name="Salamov A."/>
            <person name="Andreopoulos B."/>
            <person name="Baker S."/>
            <person name="Barry K."/>
            <person name="Bills G."/>
            <person name="Bluhm B."/>
            <person name="Cannon C."/>
            <person name="Castanera R."/>
            <person name="Culley D."/>
            <person name="Daum C."/>
            <person name="Ezra D."/>
            <person name="Gonzalez J."/>
            <person name="Henrissat B."/>
            <person name="Kuo A."/>
            <person name="Liang C."/>
            <person name="Lipzen A."/>
            <person name="Lutzoni F."/>
            <person name="Magnuson J."/>
            <person name="Mondo S."/>
            <person name="Nolan M."/>
            <person name="Ohm R."/>
            <person name="Pangilinan J."/>
            <person name="Park H.-J."/>
            <person name="Ramirez L."/>
            <person name="Alfaro M."/>
            <person name="Sun H."/>
            <person name="Tritt A."/>
            <person name="Yoshinaga Y."/>
            <person name="Zwiers L.-H."/>
            <person name="Turgeon B."/>
            <person name="Goodwin S."/>
            <person name="Spatafora J."/>
            <person name="Crous P."/>
            <person name="Grigoriev I."/>
        </authorList>
    </citation>
    <scope>NUCLEOTIDE SEQUENCE [LARGE SCALE GENOMIC DNA]</scope>
    <source>
        <strain evidence="2">CBS 304.66</strain>
    </source>
</reference>
<dbReference type="EMBL" id="ML986661">
    <property type="protein sequence ID" value="KAF2261264.1"/>
    <property type="molecule type" value="Genomic_DNA"/>
</dbReference>
<gene>
    <name evidence="1" type="ORF">CC78DRAFT_360722</name>
</gene>
<organism evidence="1 2">
    <name type="scientific">Lojkania enalia</name>
    <dbReference type="NCBI Taxonomy" id="147567"/>
    <lineage>
        <taxon>Eukaryota</taxon>
        <taxon>Fungi</taxon>
        <taxon>Dikarya</taxon>
        <taxon>Ascomycota</taxon>
        <taxon>Pezizomycotina</taxon>
        <taxon>Dothideomycetes</taxon>
        <taxon>Pleosporomycetidae</taxon>
        <taxon>Pleosporales</taxon>
        <taxon>Pleosporales incertae sedis</taxon>
        <taxon>Lojkania</taxon>
    </lineage>
</organism>
<dbReference type="Proteomes" id="UP000800093">
    <property type="component" value="Unassembled WGS sequence"/>
</dbReference>
<evidence type="ECO:0000313" key="2">
    <source>
        <dbReference type="Proteomes" id="UP000800093"/>
    </source>
</evidence>